<gene>
    <name evidence="1" type="ORF">Zmor_010523</name>
</gene>
<reference evidence="1" key="1">
    <citation type="journal article" date="2023" name="G3 (Bethesda)">
        <title>Whole genome assemblies of Zophobas morio and Tenebrio molitor.</title>
        <authorList>
            <person name="Kaur S."/>
            <person name="Stinson S.A."/>
            <person name="diCenzo G.C."/>
        </authorList>
    </citation>
    <scope>NUCLEOTIDE SEQUENCE</scope>
    <source>
        <strain evidence="1">QUZm001</strain>
    </source>
</reference>
<organism evidence="1 2">
    <name type="scientific">Zophobas morio</name>
    <dbReference type="NCBI Taxonomy" id="2755281"/>
    <lineage>
        <taxon>Eukaryota</taxon>
        <taxon>Metazoa</taxon>
        <taxon>Ecdysozoa</taxon>
        <taxon>Arthropoda</taxon>
        <taxon>Hexapoda</taxon>
        <taxon>Insecta</taxon>
        <taxon>Pterygota</taxon>
        <taxon>Neoptera</taxon>
        <taxon>Endopterygota</taxon>
        <taxon>Coleoptera</taxon>
        <taxon>Polyphaga</taxon>
        <taxon>Cucujiformia</taxon>
        <taxon>Tenebrionidae</taxon>
        <taxon>Zophobas</taxon>
    </lineage>
</organism>
<dbReference type="EMBL" id="JALNTZ010000003">
    <property type="protein sequence ID" value="KAJ3658802.1"/>
    <property type="molecule type" value="Genomic_DNA"/>
</dbReference>
<name>A0AA38IKC6_9CUCU</name>
<accession>A0AA38IKC6</accession>
<protein>
    <submittedName>
        <fullName evidence="1">Uncharacterized protein</fullName>
    </submittedName>
</protein>
<evidence type="ECO:0000313" key="2">
    <source>
        <dbReference type="Proteomes" id="UP001168821"/>
    </source>
</evidence>
<comment type="caution">
    <text evidence="1">The sequence shown here is derived from an EMBL/GenBank/DDBJ whole genome shotgun (WGS) entry which is preliminary data.</text>
</comment>
<dbReference type="Proteomes" id="UP001168821">
    <property type="component" value="Unassembled WGS sequence"/>
</dbReference>
<proteinExistence type="predicted"/>
<sequence>MSVTFTITHYHNHGLANPNGSAHRMRLFSVLEISKCAVDESCGTVLMTLPIQNFMGDGTFSVLRQLCPSSELLVVEGDAIPSFVQFTKVPVMRMKNFGAHLSVSSNTYLGEPLKCFPTEVFRVKGGLTC</sequence>
<evidence type="ECO:0000313" key="1">
    <source>
        <dbReference type="EMBL" id="KAJ3658802.1"/>
    </source>
</evidence>
<dbReference type="AlphaFoldDB" id="A0AA38IKC6"/>
<keyword evidence="2" id="KW-1185">Reference proteome</keyword>